<feature type="transmembrane region" description="Helical" evidence="8">
    <location>
        <begin position="295"/>
        <end position="315"/>
    </location>
</feature>
<feature type="transmembrane region" description="Helical" evidence="8">
    <location>
        <begin position="262"/>
        <end position="283"/>
    </location>
</feature>
<dbReference type="GO" id="GO:0009246">
    <property type="term" value="P:enterobacterial common antigen biosynthetic process"/>
    <property type="evidence" value="ECO:0007669"/>
    <property type="project" value="TreeGrafter"/>
</dbReference>
<keyword evidence="3" id="KW-1003">Cell membrane</keyword>
<proteinExistence type="inferred from homology"/>
<dbReference type="Proteomes" id="UP000552709">
    <property type="component" value="Unassembled WGS sequence"/>
</dbReference>
<dbReference type="GO" id="GO:0016413">
    <property type="term" value="F:O-acetyltransferase activity"/>
    <property type="evidence" value="ECO:0007669"/>
    <property type="project" value="TreeGrafter"/>
</dbReference>
<sequence>MTQTRFPPSAEPEPPSLPRPPEDPDATADAEGLIPPSEAEPGGRGPTLHKLTAIDLFRGITILEVVAHHTSGLALRYAVPDTLSFLLLQLINRTLHFAVPAFVFLSAVVLTRSLLRNFRPGRYFWRRLTRGAWPYLLWSALYIAWYVWTGQRPPDTLTDPDKWLFYLQYGKASYHLYFLLVALEVYLVIPLLLPLARRRPPIVLAILIGAALQLGIYLLNRSFLRLPYPASTVLWYILPITVGVAVGARLDEFPAWWRKYRLFLVAAAATAYALYLPQALAYVRGEALNPTVYSTLSWTYTTLMALTVLGVAYSLQRLRRPWRVGLGTIGMFSLQIYLIHPAILQTLELLHSPGGDPQGFALTILGYFLAALILPALLALLLVDTRLSKLIFGR</sequence>
<dbReference type="RefSeq" id="WP_184136913.1">
    <property type="nucleotide sequence ID" value="NZ_JACHFL010000018.1"/>
</dbReference>
<reference evidence="10 11" key="1">
    <citation type="submission" date="2020-08" db="EMBL/GenBank/DDBJ databases">
        <title>Genomic Encyclopedia of Type Strains, Phase IV (KMG-IV): sequencing the most valuable type-strain genomes for metagenomic binning, comparative biology and taxonomic classification.</title>
        <authorList>
            <person name="Goeker M."/>
        </authorList>
    </citation>
    <scope>NUCLEOTIDE SEQUENCE [LARGE SCALE GENOMIC DNA]</scope>
    <source>
        <strain evidence="10 11">DSM 27939</strain>
    </source>
</reference>
<feature type="transmembrane region" description="Helical" evidence="8">
    <location>
        <begin position="132"/>
        <end position="148"/>
    </location>
</feature>
<dbReference type="Pfam" id="PF01757">
    <property type="entry name" value="Acyl_transf_3"/>
    <property type="match status" value="1"/>
</dbReference>
<feature type="transmembrane region" description="Helical" evidence="8">
    <location>
        <begin position="174"/>
        <end position="195"/>
    </location>
</feature>
<evidence type="ECO:0000256" key="2">
    <source>
        <dbReference type="ARBA" id="ARBA00007400"/>
    </source>
</evidence>
<evidence type="ECO:0000256" key="3">
    <source>
        <dbReference type="ARBA" id="ARBA00022475"/>
    </source>
</evidence>
<dbReference type="PANTHER" id="PTHR40074">
    <property type="entry name" value="O-ACETYLTRANSFERASE WECH"/>
    <property type="match status" value="1"/>
</dbReference>
<evidence type="ECO:0000256" key="8">
    <source>
        <dbReference type="SAM" id="Phobius"/>
    </source>
</evidence>
<evidence type="ECO:0000256" key="7">
    <source>
        <dbReference type="SAM" id="MobiDB-lite"/>
    </source>
</evidence>
<feature type="transmembrane region" description="Helical" evidence="8">
    <location>
        <begin position="202"/>
        <end position="220"/>
    </location>
</feature>
<feature type="transmembrane region" description="Helical" evidence="8">
    <location>
        <begin position="90"/>
        <end position="111"/>
    </location>
</feature>
<evidence type="ECO:0000313" key="11">
    <source>
        <dbReference type="Proteomes" id="UP000552709"/>
    </source>
</evidence>
<evidence type="ECO:0000256" key="6">
    <source>
        <dbReference type="ARBA" id="ARBA00023136"/>
    </source>
</evidence>
<dbReference type="AlphaFoldDB" id="A0A7W8JYA4"/>
<comment type="similarity">
    <text evidence="2">Belongs to the acyltransferase 3 family.</text>
</comment>
<evidence type="ECO:0000313" key="10">
    <source>
        <dbReference type="EMBL" id="MBB5365435.1"/>
    </source>
</evidence>
<comment type="subcellular location">
    <subcellularLocation>
        <location evidence="1">Cell membrane</location>
        <topology evidence="1">Multi-pass membrane protein</topology>
    </subcellularLocation>
</comment>
<accession>A0A7W8JYA4</accession>
<feature type="transmembrane region" description="Helical" evidence="8">
    <location>
        <begin position="360"/>
        <end position="383"/>
    </location>
</feature>
<evidence type="ECO:0000256" key="4">
    <source>
        <dbReference type="ARBA" id="ARBA00022692"/>
    </source>
</evidence>
<dbReference type="InterPro" id="IPR002656">
    <property type="entry name" value="Acyl_transf_3_dom"/>
</dbReference>
<feature type="domain" description="Acyltransferase 3" evidence="9">
    <location>
        <begin position="53"/>
        <end position="379"/>
    </location>
</feature>
<evidence type="ECO:0000256" key="5">
    <source>
        <dbReference type="ARBA" id="ARBA00022989"/>
    </source>
</evidence>
<keyword evidence="11" id="KW-1185">Reference proteome</keyword>
<feature type="transmembrane region" description="Helical" evidence="8">
    <location>
        <begin position="322"/>
        <end position="340"/>
    </location>
</feature>
<evidence type="ECO:0000259" key="9">
    <source>
        <dbReference type="Pfam" id="PF01757"/>
    </source>
</evidence>
<dbReference type="GO" id="GO:0005886">
    <property type="term" value="C:plasma membrane"/>
    <property type="evidence" value="ECO:0007669"/>
    <property type="project" value="UniProtKB-SubCell"/>
</dbReference>
<gene>
    <name evidence="10" type="ORF">HNQ08_004556</name>
</gene>
<organism evidence="10 11">
    <name type="scientific">Deinococcus humi</name>
    <dbReference type="NCBI Taxonomy" id="662880"/>
    <lineage>
        <taxon>Bacteria</taxon>
        <taxon>Thermotogati</taxon>
        <taxon>Deinococcota</taxon>
        <taxon>Deinococci</taxon>
        <taxon>Deinococcales</taxon>
        <taxon>Deinococcaceae</taxon>
        <taxon>Deinococcus</taxon>
    </lineage>
</organism>
<comment type="caution">
    <text evidence="10">The sequence shown here is derived from an EMBL/GenBank/DDBJ whole genome shotgun (WGS) entry which is preliminary data.</text>
</comment>
<keyword evidence="5 8" id="KW-1133">Transmembrane helix</keyword>
<feature type="compositionally biased region" description="Pro residues" evidence="7">
    <location>
        <begin position="9"/>
        <end position="19"/>
    </location>
</feature>
<keyword evidence="6 8" id="KW-0472">Membrane</keyword>
<dbReference type="PANTHER" id="PTHR40074:SF2">
    <property type="entry name" value="O-ACETYLTRANSFERASE WECH"/>
    <property type="match status" value="1"/>
</dbReference>
<feature type="transmembrane region" description="Helical" evidence="8">
    <location>
        <begin position="232"/>
        <end position="250"/>
    </location>
</feature>
<feature type="region of interest" description="Disordered" evidence="7">
    <location>
        <begin position="1"/>
        <end position="46"/>
    </location>
</feature>
<name>A0A7W8JYA4_9DEIO</name>
<protein>
    <submittedName>
        <fullName evidence="10">Peptidoglycan/LPS O-acetylase OafA/YrhL</fullName>
    </submittedName>
</protein>
<dbReference type="EMBL" id="JACHFL010000018">
    <property type="protein sequence ID" value="MBB5365435.1"/>
    <property type="molecule type" value="Genomic_DNA"/>
</dbReference>
<evidence type="ECO:0000256" key="1">
    <source>
        <dbReference type="ARBA" id="ARBA00004651"/>
    </source>
</evidence>
<keyword evidence="4 8" id="KW-0812">Transmembrane</keyword>